<name>A0A1G6UST4_9SPHI</name>
<dbReference type="EMBL" id="FNAI01000001">
    <property type="protein sequence ID" value="SDD44490.1"/>
    <property type="molecule type" value="Genomic_DNA"/>
</dbReference>
<accession>A0A1G6UST4</accession>
<organism evidence="1 2">
    <name type="scientific">Mucilaginibacter pineti</name>
    <dbReference type="NCBI Taxonomy" id="1391627"/>
    <lineage>
        <taxon>Bacteria</taxon>
        <taxon>Pseudomonadati</taxon>
        <taxon>Bacteroidota</taxon>
        <taxon>Sphingobacteriia</taxon>
        <taxon>Sphingobacteriales</taxon>
        <taxon>Sphingobacteriaceae</taxon>
        <taxon>Mucilaginibacter</taxon>
    </lineage>
</organism>
<evidence type="ECO:0000313" key="1">
    <source>
        <dbReference type="EMBL" id="SDD44490.1"/>
    </source>
</evidence>
<dbReference type="AlphaFoldDB" id="A0A1G6UST4"/>
<sequence>MQQQHMTNALHEDSIVLLFLNSVDPLSEVFITSYISF</sequence>
<gene>
    <name evidence="1" type="ORF">SAMN05216464_101751</name>
</gene>
<protein>
    <submittedName>
        <fullName evidence="1">Uncharacterized protein</fullName>
    </submittedName>
</protein>
<reference evidence="1 2" key="1">
    <citation type="submission" date="2016-10" db="EMBL/GenBank/DDBJ databases">
        <authorList>
            <person name="de Groot N.N."/>
        </authorList>
    </citation>
    <scope>NUCLEOTIDE SEQUENCE [LARGE SCALE GENOMIC DNA]</scope>
    <source>
        <strain evidence="1 2">47C3B</strain>
    </source>
</reference>
<evidence type="ECO:0000313" key="2">
    <source>
        <dbReference type="Proteomes" id="UP000199072"/>
    </source>
</evidence>
<proteinExistence type="predicted"/>
<dbReference type="STRING" id="1391627.SAMN05216464_101751"/>
<dbReference type="Proteomes" id="UP000199072">
    <property type="component" value="Unassembled WGS sequence"/>
</dbReference>
<keyword evidence="2" id="KW-1185">Reference proteome</keyword>